<organism evidence="2 3">
    <name type="scientific">Pyrodictium abyssi</name>
    <dbReference type="NCBI Taxonomy" id="54256"/>
    <lineage>
        <taxon>Archaea</taxon>
        <taxon>Thermoproteota</taxon>
        <taxon>Thermoprotei</taxon>
        <taxon>Desulfurococcales</taxon>
        <taxon>Pyrodictiaceae</taxon>
        <taxon>Pyrodictium</taxon>
    </lineage>
</organism>
<feature type="transmembrane region" description="Helical" evidence="1">
    <location>
        <begin position="46"/>
        <end position="72"/>
    </location>
</feature>
<protein>
    <submittedName>
        <fullName evidence="2">Uncharacterized protein</fullName>
    </submittedName>
</protein>
<evidence type="ECO:0000313" key="2">
    <source>
        <dbReference type="EMBL" id="BES82554.1"/>
    </source>
</evidence>
<keyword evidence="1" id="KW-0472">Membrane</keyword>
<proteinExistence type="predicted"/>
<evidence type="ECO:0000313" key="3">
    <source>
        <dbReference type="Proteomes" id="UP001341135"/>
    </source>
</evidence>
<keyword evidence="3" id="KW-1185">Reference proteome</keyword>
<dbReference type="EMBL" id="AP028907">
    <property type="protein sequence ID" value="BES82554.1"/>
    <property type="molecule type" value="Genomic_DNA"/>
</dbReference>
<dbReference type="GeneID" id="89290130"/>
<dbReference type="Proteomes" id="UP001341135">
    <property type="component" value="Chromosome"/>
</dbReference>
<keyword evidence="1" id="KW-1133">Transmembrane helix</keyword>
<keyword evidence="1" id="KW-0812">Transmembrane</keyword>
<name>A0ABN6ZQT4_9CREN</name>
<dbReference type="RefSeq" id="WP_338249990.1">
    <property type="nucleotide sequence ID" value="NZ_AP028907.1"/>
</dbReference>
<accession>A0ABN6ZQT4</accession>
<evidence type="ECO:0000256" key="1">
    <source>
        <dbReference type="SAM" id="Phobius"/>
    </source>
</evidence>
<gene>
    <name evidence="2" type="ORF">PABY_21210</name>
</gene>
<reference evidence="2 3" key="1">
    <citation type="submission" date="2023-09" db="EMBL/GenBank/DDBJ databases">
        <title>Pyrofollis japonicus gen. nov. sp. nov., a novel member of the family Pyrodictiaceae isolated from the Iheya North hydrothermal field.</title>
        <authorList>
            <person name="Miyazaki U."/>
            <person name="Sanari M."/>
            <person name="Tame A."/>
            <person name="Kitajima M."/>
            <person name="Okamoto A."/>
            <person name="Sawayama S."/>
            <person name="Miyazaki J."/>
            <person name="Takai K."/>
            <person name="Nakagawa S."/>
        </authorList>
    </citation>
    <scope>NUCLEOTIDE SEQUENCE [LARGE SCALE GENOMIC DNA]</scope>
    <source>
        <strain evidence="2 3">AV2</strain>
    </source>
</reference>
<sequence length="81" mass="8828">MGKGLEAIGIMVFLLEGTELLAKSLDDYLDLEEAKQRAYRAIRDGMFLLLLGAACDMLSLSGVVLAVIVLVLSKLMLRART</sequence>